<dbReference type="EMBL" id="REGN01009851">
    <property type="protein sequence ID" value="RNA00245.1"/>
    <property type="molecule type" value="Genomic_DNA"/>
</dbReference>
<dbReference type="GO" id="GO:0016477">
    <property type="term" value="P:cell migration"/>
    <property type="evidence" value="ECO:0007669"/>
    <property type="project" value="TreeGrafter"/>
</dbReference>
<evidence type="ECO:0000256" key="6">
    <source>
        <dbReference type="ARBA" id="ARBA00022837"/>
    </source>
</evidence>
<feature type="domain" description="Cadherin" evidence="13">
    <location>
        <begin position="836"/>
        <end position="942"/>
    </location>
</feature>
<evidence type="ECO:0000256" key="7">
    <source>
        <dbReference type="ARBA" id="ARBA00022989"/>
    </source>
</evidence>
<keyword evidence="5" id="KW-0677">Repeat</keyword>
<dbReference type="GO" id="GO:0008013">
    <property type="term" value="F:beta-catenin binding"/>
    <property type="evidence" value="ECO:0007669"/>
    <property type="project" value="TreeGrafter"/>
</dbReference>
<organism evidence="14 15">
    <name type="scientific">Brachionus plicatilis</name>
    <name type="common">Marine rotifer</name>
    <name type="synonym">Brachionus muelleri</name>
    <dbReference type="NCBI Taxonomy" id="10195"/>
    <lineage>
        <taxon>Eukaryota</taxon>
        <taxon>Metazoa</taxon>
        <taxon>Spiralia</taxon>
        <taxon>Gnathifera</taxon>
        <taxon>Rotifera</taxon>
        <taxon>Eurotatoria</taxon>
        <taxon>Monogononta</taxon>
        <taxon>Pseudotrocha</taxon>
        <taxon>Ploima</taxon>
        <taxon>Brachionidae</taxon>
        <taxon>Brachionus</taxon>
    </lineage>
</organism>
<dbReference type="PANTHER" id="PTHR24027">
    <property type="entry name" value="CADHERIN-23"/>
    <property type="match status" value="1"/>
</dbReference>
<dbReference type="FunFam" id="2.60.40.60:FF:000058">
    <property type="entry name" value="FAT atypical cadherin 3"/>
    <property type="match status" value="1"/>
</dbReference>
<comment type="caution">
    <text evidence="14">The sequence shown here is derived from an EMBL/GenBank/DDBJ whole genome shotgun (WGS) entry which is preliminary data.</text>
</comment>
<feature type="domain" description="Cadherin" evidence="13">
    <location>
        <begin position="111"/>
        <end position="237"/>
    </location>
</feature>
<feature type="domain" description="Cadherin" evidence="13">
    <location>
        <begin position="943"/>
        <end position="1052"/>
    </location>
</feature>
<dbReference type="GO" id="GO:0016342">
    <property type="term" value="C:catenin complex"/>
    <property type="evidence" value="ECO:0007669"/>
    <property type="project" value="TreeGrafter"/>
</dbReference>
<evidence type="ECO:0000256" key="1">
    <source>
        <dbReference type="ARBA" id="ARBA00004167"/>
    </source>
</evidence>
<feature type="region of interest" description="Disordered" evidence="11">
    <location>
        <begin position="1678"/>
        <end position="1708"/>
    </location>
</feature>
<keyword evidence="9" id="KW-1015">Disulfide bond</keyword>
<evidence type="ECO:0000256" key="4">
    <source>
        <dbReference type="ARBA" id="ARBA00022729"/>
    </source>
</evidence>
<evidence type="ECO:0000256" key="5">
    <source>
        <dbReference type="ARBA" id="ARBA00022737"/>
    </source>
</evidence>
<dbReference type="GO" id="GO:0016339">
    <property type="term" value="P:calcium-dependent cell-cell adhesion via plasma membrane cell adhesion molecules"/>
    <property type="evidence" value="ECO:0007669"/>
    <property type="project" value="TreeGrafter"/>
</dbReference>
<evidence type="ECO:0000256" key="3">
    <source>
        <dbReference type="ARBA" id="ARBA00022692"/>
    </source>
</evidence>
<evidence type="ECO:0000256" key="8">
    <source>
        <dbReference type="ARBA" id="ARBA00023136"/>
    </source>
</evidence>
<dbReference type="InterPro" id="IPR039808">
    <property type="entry name" value="Cadherin"/>
</dbReference>
<keyword evidence="15" id="KW-1185">Reference proteome</keyword>
<dbReference type="FunFam" id="2.60.40.60:FF:000092">
    <property type="entry name" value="Protocadherin 8"/>
    <property type="match status" value="1"/>
</dbReference>
<dbReference type="GO" id="GO:0000902">
    <property type="term" value="P:cell morphogenesis"/>
    <property type="evidence" value="ECO:0007669"/>
    <property type="project" value="TreeGrafter"/>
</dbReference>
<feature type="domain" description="Cadherin" evidence="13">
    <location>
        <begin position="596"/>
        <end position="714"/>
    </location>
</feature>
<feature type="domain" description="Cadherin" evidence="13">
    <location>
        <begin position="47"/>
        <end position="110"/>
    </location>
</feature>
<accession>A0A3M7PN94</accession>
<dbReference type="PRINTS" id="PR00205">
    <property type="entry name" value="CADHERIN"/>
</dbReference>
<dbReference type="Gene3D" id="2.60.40.60">
    <property type="entry name" value="Cadherins"/>
    <property type="match status" value="12"/>
</dbReference>
<dbReference type="InterPro" id="IPR002126">
    <property type="entry name" value="Cadherin-like_dom"/>
</dbReference>
<dbReference type="InterPro" id="IPR015919">
    <property type="entry name" value="Cadherin-like_sf"/>
</dbReference>
<dbReference type="STRING" id="10195.A0A3M7PN94"/>
<keyword evidence="6 10" id="KW-0106">Calcium</keyword>
<evidence type="ECO:0000256" key="2">
    <source>
        <dbReference type="ARBA" id="ARBA00022536"/>
    </source>
</evidence>
<keyword evidence="7 12" id="KW-1133">Transmembrane helix</keyword>
<comment type="subcellular location">
    <subcellularLocation>
        <location evidence="1">Membrane</location>
        <topology evidence="1">Single-pass membrane protein</topology>
    </subcellularLocation>
</comment>
<dbReference type="PROSITE" id="PS00232">
    <property type="entry name" value="CADHERIN_1"/>
    <property type="match status" value="4"/>
</dbReference>
<keyword evidence="4" id="KW-0732">Signal</keyword>
<evidence type="ECO:0000256" key="12">
    <source>
        <dbReference type="SAM" id="Phobius"/>
    </source>
</evidence>
<feature type="domain" description="Cadherin" evidence="13">
    <location>
        <begin position="1084"/>
        <end position="1186"/>
    </location>
</feature>
<evidence type="ECO:0000313" key="14">
    <source>
        <dbReference type="EMBL" id="RNA00245.1"/>
    </source>
</evidence>
<feature type="compositionally biased region" description="Low complexity" evidence="11">
    <location>
        <begin position="1678"/>
        <end position="1691"/>
    </location>
</feature>
<dbReference type="SMART" id="SM00112">
    <property type="entry name" value="CA"/>
    <property type="match status" value="11"/>
</dbReference>
<evidence type="ECO:0000259" key="13">
    <source>
        <dbReference type="PROSITE" id="PS50268"/>
    </source>
</evidence>
<dbReference type="Proteomes" id="UP000276133">
    <property type="component" value="Unassembled WGS sequence"/>
</dbReference>
<feature type="domain" description="Cadherin" evidence="13">
    <location>
        <begin position="353"/>
        <end position="479"/>
    </location>
</feature>
<dbReference type="GO" id="GO:0034332">
    <property type="term" value="P:adherens junction organization"/>
    <property type="evidence" value="ECO:0007669"/>
    <property type="project" value="TreeGrafter"/>
</dbReference>
<feature type="compositionally biased region" description="Polar residues" evidence="11">
    <location>
        <begin position="1692"/>
        <end position="1708"/>
    </location>
</feature>
<evidence type="ECO:0000256" key="11">
    <source>
        <dbReference type="SAM" id="MobiDB-lite"/>
    </source>
</evidence>
<evidence type="ECO:0000256" key="10">
    <source>
        <dbReference type="PROSITE-ProRule" id="PRU00043"/>
    </source>
</evidence>
<evidence type="ECO:0000313" key="15">
    <source>
        <dbReference type="Proteomes" id="UP000276133"/>
    </source>
</evidence>
<keyword evidence="2" id="KW-0245">EGF-like domain</keyword>
<dbReference type="PROSITE" id="PS50268">
    <property type="entry name" value="CADHERIN_2"/>
    <property type="match status" value="11"/>
</dbReference>
<feature type="domain" description="Cadherin" evidence="13">
    <location>
        <begin position="480"/>
        <end position="595"/>
    </location>
</feature>
<reference evidence="14 15" key="1">
    <citation type="journal article" date="2018" name="Sci. Rep.">
        <title>Genomic signatures of local adaptation to the degree of environmental predictability in rotifers.</title>
        <authorList>
            <person name="Franch-Gras L."/>
            <person name="Hahn C."/>
            <person name="Garcia-Roger E.M."/>
            <person name="Carmona M.J."/>
            <person name="Serra M."/>
            <person name="Gomez A."/>
        </authorList>
    </citation>
    <scope>NUCLEOTIDE SEQUENCE [LARGE SCALE GENOMIC DNA]</scope>
    <source>
        <strain evidence="14">HYR1</strain>
    </source>
</reference>
<protein>
    <submittedName>
        <fullName evidence="14">Cadherin-23</fullName>
    </submittedName>
</protein>
<dbReference type="PANTHER" id="PTHR24027:SF411">
    <property type="entry name" value="CADHERIN DOMAIN-CONTAINING PROTEIN"/>
    <property type="match status" value="1"/>
</dbReference>
<sequence length="1880" mass="213297">MERYVSNALKNLIPIEVRLVTKYTRGFKARFISNLAPLCKSEFSHLFRINSETGLININNRIDLESNDLIKSGGLIEIEIKAFEIGDENSFEIAKVTVSVLDVNDNAPIFNKKAYNFKVSPKSIEGTPLVLSDNDIETIHVYDPDKGINGSFSLNLVQDDDSKTEYRDGVDFEVSPKIALNDANLILKLKNSSNLLKNMGKTEHLKLVARDNGVDGKIVKVDIFIQIENINEHAPQFEKSVFTFHVDENSSFNTTVGLLEAHDQDTFGDFGKITYELLNGQDRFEIDKESGRVHTTSKNPSVELDREAIDTFYMNVEAIDGGGLRTSAQMIIRLNDVNDNAPEFVNNLKIGWIEENSATWLEPVKVQAFDRDIGKNGAVTYEIIEGDCFKEYFIISNQSQTIELKNNLSLDFEQIYYYKQKNSLQIKSLGNQTLNFALNPGEIDINLIVEARDQGIPSLSSKILVKIIVKDINDNRPKFDQPFYTVQILETAQYGHVIQVHAFDLDAPNTANSKVIYSISSGNKEKFSIDSTSGIITINENANLDLDVYGSVYKLKISAQDFESINSKIKLNKSDENYCYIIIEIIDVNNKKPKFTNNLETISIEENAPLGSHLYQMKAYDSDSDSKLRFFLTEGESGIKMVSFDEKGKIDWIDIDPTNGSLIVTGNIDREQVELIHLVIGVEDLNASEGFRPQKSLTKLIINVIDENDNYPLFPELRLTNPELAHGEDPVFELFESFDENSKINSKITQLKVLDLDKDNNITFKIVSMNDPNRAIMIDKYSGEMFVNNLIDYEKNKWINLSILVNDNGKPVAKHSIVNFYGRINDLNDNPPKFIPLEKSEIKINENNDENYFIVQLKATDLDSDIYGPINYKILNFKDTFYIEPIDGKLYTKASLDREKQSFYNLVVEARDNPYGPISNQLTDTMQIKIIVLDENDNSPRCDQDMYSVEIGQNAEANTVLYHVKGVDGDYGLNSNLTFSLISQNDIDSKNELFEIEKFSGKIKTKKKLIGYSGKLSYKVVINDRLGADDSLSGNCPIQISIKDVNIHYPQFIFPNKNNSNFRIKANIITKKILNYTLVPDSKILTIKAEDKDTGINGEIFFYIDQSNKKNLDWKNFKIDSKSGILSLKIPLNLKDQNIYSIDVIVSDNGQPNALKSRLTLTFILTDDSDNTARFNFKKICQLPEFYCDKSQRNIETKIKEDNDPNEASIILNHAFIADVTNSFSGVCYFVLGPDKDLFEIGLNGTLKPKIKLDRETRDVYNLIIKSTEHCDCLLKAEDYRCNFWRRIDILDDPSLLSLKIQVDDLNDNSPIFEKKFYQVGITYDIDFGDIILESSATDKDLNENLIFSIDNTSIITNSNEEAFPFVIEFSETRSNKNFYETKFLVKLAKNFVPRAQNFEKNIYYQFNLSAFDQSGQNSSATIQIILINKQQRVKLVFSRSINQIQAIQTKFKEYISNLTGLRAFIDSVQVHRKENTSSDMSEILMHFVEPKSRMLRLDPSFRNINPEYIVVDSDTILNILDRSKDIDLLKTYKLSLAEKYDNHGQSIFYRYSSRSEQDFGTFFLLSKVSNQTFYTKLIILASFVLLVLCSLAFFIMCFCIRLKYKRKLRAERAMTKAFGFEQRSIAYSDPIGGYLNHAFDSNSLLPIPGTNLYAYEGSNPVWMNKYDKIGCSNNQSSAASSSSSTSSDTSRVTSFGNSQYGSKNVNCDDNAKNQDISSFYLKQIDSPSTDFSPVSTSNNSDKNAAKNETMSSDVFSNMSPNYDPPKETQNLSSFKVENNLLTFAGGQKSDFNPKPEVFSFKEQIKLLSSQRIKFSNGDETNAAAKNEKVLYPKTVSSFTKIFDNSQSNSEKINTTDDSIDTTNQSKDLSDMFAVESTVI</sequence>
<dbReference type="SUPFAM" id="SSF49313">
    <property type="entry name" value="Cadherin-like"/>
    <property type="match status" value="11"/>
</dbReference>
<name>A0A3M7PN94_BRAPC</name>
<feature type="region of interest" description="Disordered" evidence="11">
    <location>
        <begin position="1729"/>
        <end position="1748"/>
    </location>
</feature>
<dbReference type="GO" id="GO:0007043">
    <property type="term" value="P:cell-cell junction assembly"/>
    <property type="evidence" value="ECO:0007669"/>
    <property type="project" value="TreeGrafter"/>
</dbReference>
<feature type="domain" description="Cadherin" evidence="13">
    <location>
        <begin position="740"/>
        <end position="834"/>
    </location>
</feature>
<gene>
    <name evidence="14" type="ORF">BpHYR1_022018</name>
</gene>
<dbReference type="InterPro" id="IPR020894">
    <property type="entry name" value="Cadherin_CS"/>
</dbReference>
<dbReference type="GO" id="GO:0045296">
    <property type="term" value="F:cadherin binding"/>
    <property type="evidence" value="ECO:0007669"/>
    <property type="project" value="TreeGrafter"/>
</dbReference>
<dbReference type="Pfam" id="PF00028">
    <property type="entry name" value="Cadherin"/>
    <property type="match status" value="7"/>
</dbReference>
<dbReference type="CDD" id="cd11304">
    <property type="entry name" value="Cadherin_repeat"/>
    <property type="match status" value="11"/>
</dbReference>
<dbReference type="OrthoDB" id="6510378at2759"/>
<feature type="domain" description="Cadherin" evidence="13">
    <location>
        <begin position="1191"/>
        <end position="1313"/>
    </location>
</feature>
<keyword evidence="3 12" id="KW-0812">Transmembrane</keyword>
<dbReference type="GO" id="GO:0007156">
    <property type="term" value="P:homophilic cell adhesion via plasma membrane adhesion molecules"/>
    <property type="evidence" value="ECO:0007669"/>
    <property type="project" value="InterPro"/>
</dbReference>
<feature type="domain" description="Cadherin" evidence="13">
    <location>
        <begin position="238"/>
        <end position="344"/>
    </location>
</feature>
<keyword evidence="8 12" id="KW-0472">Membrane</keyword>
<dbReference type="GO" id="GO:0005509">
    <property type="term" value="F:calcium ion binding"/>
    <property type="evidence" value="ECO:0007669"/>
    <property type="project" value="UniProtKB-UniRule"/>
</dbReference>
<evidence type="ECO:0000256" key="9">
    <source>
        <dbReference type="ARBA" id="ARBA00023157"/>
    </source>
</evidence>
<feature type="transmembrane region" description="Helical" evidence="12">
    <location>
        <begin position="1578"/>
        <end position="1603"/>
    </location>
</feature>
<dbReference type="GO" id="GO:0044331">
    <property type="term" value="P:cell-cell adhesion mediated by cadherin"/>
    <property type="evidence" value="ECO:0007669"/>
    <property type="project" value="TreeGrafter"/>
</dbReference>
<proteinExistence type="predicted"/>
<dbReference type="GO" id="GO:0005912">
    <property type="term" value="C:adherens junction"/>
    <property type="evidence" value="ECO:0007669"/>
    <property type="project" value="TreeGrafter"/>
</dbReference>